<dbReference type="InterPro" id="IPR039697">
    <property type="entry name" value="Alcohol_dehydrogenase_Fe"/>
</dbReference>
<comment type="similarity">
    <text evidence="2">Belongs to the iron-containing alcohol dehydrogenase family.</text>
</comment>
<dbReference type="Proteomes" id="UP000001114">
    <property type="component" value="Chromosome"/>
</dbReference>
<evidence type="ECO:0000256" key="1">
    <source>
        <dbReference type="ARBA" id="ARBA00001962"/>
    </source>
</evidence>
<comment type="cofactor">
    <cofactor evidence="1">
        <name>Fe cation</name>
        <dbReference type="ChEBI" id="CHEBI:24875"/>
    </cofactor>
</comment>
<gene>
    <name evidence="7" type="ordered locus">Asuc_1955</name>
</gene>
<dbReference type="Pfam" id="PF00465">
    <property type="entry name" value="Fe-ADH"/>
    <property type="match status" value="1"/>
</dbReference>
<dbReference type="PANTHER" id="PTHR11496">
    <property type="entry name" value="ALCOHOL DEHYDROGENASE"/>
    <property type="match status" value="1"/>
</dbReference>
<evidence type="ECO:0000259" key="5">
    <source>
        <dbReference type="Pfam" id="PF00465"/>
    </source>
</evidence>
<dbReference type="CDD" id="cd08551">
    <property type="entry name" value="Fe-ADH"/>
    <property type="match status" value="1"/>
</dbReference>
<dbReference type="AlphaFoldDB" id="A6VQQ6"/>
<dbReference type="FunFam" id="1.20.1090.10:FF:000001">
    <property type="entry name" value="Aldehyde-alcohol dehydrogenase"/>
    <property type="match status" value="1"/>
</dbReference>
<feature type="domain" description="Fe-containing alcohol dehydrogenase-like C-terminal" evidence="6">
    <location>
        <begin position="189"/>
        <end position="384"/>
    </location>
</feature>
<dbReference type="HOGENOM" id="CLU_007207_0_0_6"/>
<keyword evidence="3" id="KW-0560">Oxidoreductase</keyword>
<dbReference type="KEGG" id="asu:Asuc_1955"/>
<dbReference type="EMBL" id="CP000746">
    <property type="protein sequence ID" value="ABR75303.1"/>
    <property type="molecule type" value="Genomic_DNA"/>
</dbReference>
<accession>A6VQQ6</accession>
<evidence type="ECO:0000313" key="8">
    <source>
        <dbReference type="Proteomes" id="UP000001114"/>
    </source>
</evidence>
<dbReference type="GO" id="GO:0046872">
    <property type="term" value="F:metal ion binding"/>
    <property type="evidence" value="ECO:0007669"/>
    <property type="project" value="InterPro"/>
</dbReference>
<dbReference type="InterPro" id="IPR001670">
    <property type="entry name" value="ADH_Fe/GldA"/>
</dbReference>
<keyword evidence="8" id="KW-1185">Reference proteome</keyword>
<feature type="domain" description="Alcohol dehydrogenase iron-type/glycerol dehydrogenase GldA" evidence="5">
    <location>
        <begin position="10"/>
        <end position="178"/>
    </location>
</feature>
<dbReference type="InterPro" id="IPR018211">
    <property type="entry name" value="ADH_Fe_CS"/>
</dbReference>
<dbReference type="PROSITE" id="PS00913">
    <property type="entry name" value="ADH_IRON_1"/>
    <property type="match status" value="1"/>
</dbReference>
<dbReference type="RefSeq" id="WP_012073680.1">
    <property type="nucleotide sequence ID" value="NC_009655.1"/>
</dbReference>
<sequence>MSTYSLSHTNKIIGGVGSIQQIADVVKSYNTENVIIITDPGVFAAGLINEPKTILENAGINVQVISDTPPEPPLAQVNQIYQHAKNTNAHMVIGIGGGSAMDTAKLVAILLNNDVELQDVVDGKAKFKNRGIPTVMVPTTSGTGSEATPNSIVLIPERELKVGIVDEKMLPNCVILDPQMTIGLPPHITANTGIDALCHAVECYISKKASPFSDTFALKAVELIGRSIRTAYKDGKNLQAREDMLLGSYFGGASIATSSTVAIHALSYPLGGKYHIPHGLSNAILLPDVMKFNLDACEEKFANIAKAMGLDVQNCTQRQAAEKLIEEFYALIRDLNIKCDLNAVGITEETLSQLADSALTVKRLLDNNPKVMTKADIIEIYKRII</sequence>
<evidence type="ECO:0000259" key="6">
    <source>
        <dbReference type="Pfam" id="PF25137"/>
    </source>
</evidence>
<dbReference type="Gene3D" id="1.20.1090.10">
    <property type="entry name" value="Dehydroquinate synthase-like - alpha domain"/>
    <property type="match status" value="1"/>
</dbReference>
<proteinExistence type="inferred from homology"/>
<evidence type="ECO:0000256" key="3">
    <source>
        <dbReference type="ARBA" id="ARBA00023002"/>
    </source>
</evidence>
<dbReference type="eggNOG" id="COG1454">
    <property type="taxonomic scope" value="Bacteria"/>
</dbReference>
<dbReference type="Pfam" id="PF25137">
    <property type="entry name" value="ADH_Fe_C"/>
    <property type="match status" value="1"/>
</dbReference>
<dbReference type="PANTHER" id="PTHR11496:SF102">
    <property type="entry name" value="ALCOHOL DEHYDROGENASE 4"/>
    <property type="match status" value="1"/>
</dbReference>
<evidence type="ECO:0000313" key="7">
    <source>
        <dbReference type="EMBL" id="ABR75303.1"/>
    </source>
</evidence>
<protein>
    <submittedName>
        <fullName evidence="7">Iron-containing alcohol dehydrogenase</fullName>
    </submittedName>
</protein>
<dbReference type="STRING" id="339671.Asuc_1955"/>
<dbReference type="SUPFAM" id="SSF56796">
    <property type="entry name" value="Dehydroquinate synthase-like"/>
    <property type="match status" value="1"/>
</dbReference>
<dbReference type="Gene3D" id="3.40.50.1970">
    <property type="match status" value="1"/>
</dbReference>
<evidence type="ECO:0000256" key="4">
    <source>
        <dbReference type="ARBA" id="ARBA00023027"/>
    </source>
</evidence>
<name>A6VQQ6_ACTSZ</name>
<dbReference type="FunFam" id="3.40.50.1970:FF:000003">
    <property type="entry name" value="Alcohol dehydrogenase, iron-containing"/>
    <property type="match status" value="1"/>
</dbReference>
<organism evidence="7 8">
    <name type="scientific">Actinobacillus succinogenes (strain ATCC 55618 / DSM 22257 / CCUG 43843 / 130Z)</name>
    <dbReference type="NCBI Taxonomy" id="339671"/>
    <lineage>
        <taxon>Bacteria</taxon>
        <taxon>Pseudomonadati</taxon>
        <taxon>Pseudomonadota</taxon>
        <taxon>Gammaproteobacteria</taxon>
        <taxon>Pasteurellales</taxon>
        <taxon>Pasteurellaceae</taxon>
        <taxon>Actinobacillus</taxon>
    </lineage>
</organism>
<dbReference type="InterPro" id="IPR056798">
    <property type="entry name" value="ADH_Fe_C"/>
</dbReference>
<dbReference type="OrthoDB" id="9815791at2"/>
<keyword evidence="4" id="KW-0520">NAD</keyword>
<dbReference type="GO" id="GO:0004022">
    <property type="term" value="F:alcohol dehydrogenase (NAD+) activity"/>
    <property type="evidence" value="ECO:0007669"/>
    <property type="project" value="TreeGrafter"/>
</dbReference>
<reference evidence="8" key="1">
    <citation type="journal article" date="2010" name="BMC Genomics">
        <title>A genomic perspective on the potential of Actinobacillus succinogenes for industrial succinate production.</title>
        <authorList>
            <person name="McKinlay J.B."/>
            <person name="Laivenieks M."/>
            <person name="Schindler B.D."/>
            <person name="McKinlay A.A."/>
            <person name="Siddaramappa S."/>
            <person name="Challacombe J.F."/>
            <person name="Lowry S.R."/>
            <person name="Clum A."/>
            <person name="Lapidus A.L."/>
            <person name="Burkhart K.B."/>
            <person name="Harkins V."/>
            <person name="Vieille C."/>
        </authorList>
    </citation>
    <scope>NUCLEOTIDE SEQUENCE [LARGE SCALE GENOMIC DNA]</scope>
    <source>
        <strain evidence="8">ATCC 55618 / DSM 22257 / CCUG 43843 / 130Z</strain>
    </source>
</reference>
<evidence type="ECO:0000256" key="2">
    <source>
        <dbReference type="ARBA" id="ARBA00007358"/>
    </source>
</evidence>